<dbReference type="SMART" id="SM00848">
    <property type="entry name" value="Inhibitor_I29"/>
    <property type="match status" value="1"/>
</dbReference>
<feature type="domain" description="Cathepsin propeptide inhibitor" evidence="6">
    <location>
        <begin position="35"/>
        <end position="101"/>
    </location>
</feature>
<feature type="domain" description="Peptidase C1A papain C-terminal" evidence="5">
    <location>
        <begin position="153"/>
        <end position="380"/>
    </location>
</feature>
<dbReference type="EMBL" id="HBFJ01000091">
    <property type="protein sequence ID" value="CAD8732919.1"/>
    <property type="molecule type" value="Transcribed_RNA"/>
</dbReference>
<organism evidence="7">
    <name type="scientific">Skeletonema marinoi</name>
    <dbReference type="NCBI Taxonomy" id="267567"/>
    <lineage>
        <taxon>Eukaryota</taxon>
        <taxon>Sar</taxon>
        <taxon>Stramenopiles</taxon>
        <taxon>Ochrophyta</taxon>
        <taxon>Bacillariophyta</taxon>
        <taxon>Coscinodiscophyceae</taxon>
        <taxon>Thalassiosirophycidae</taxon>
        <taxon>Thalassiosirales</taxon>
        <taxon>Skeletonemataceae</taxon>
        <taxon>Skeletonema</taxon>
        <taxon>Skeletonema marinoi-dohrnii complex</taxon>
    </lineage>
</organism>
<feature type="chain" id="PRO_5031464400" description="Peptidase C1A papain C-terminal domain-containing protein" evidence="4">
    <location>
        <begin position="20"/>
        <end position="418"/>
    </location>
</feature>
<dbReference type="SUPFAM" id="SSF54001">
    <property type="entry name" value="Cysteine proteinases"/>
    <property type="match status" value="1"/>
</dbReference>
<dbReference type="GO" id="GO:0006508">
    <property type="term" value="P:proteolysis"/>
    <property type="evidence" value="ECO:0007669"/>
    <property type="project" value="InterPro"/>
</dbReference>
<dbReference type="PRINTS" id="PR00705">
    <property type="entry name" value="PAPAIN"/>
</dbReference>
<evidence type="ECO:0000256" key="4">
    <source>
        <dbReference type="SAM" id="SignalP"/>
    </source>
</evidence>
<proteinExistence type="inferred from homology"/>
<protein>
    <recommendedName>
        <fullName evidence="8">Peptidase C1A papain C-terminal domain-containing protein</fullName>
    </recommendedName>
</protein>
<feature type="signal peptide" evidence="4">
    <location>
        <begin position="1"/>
        <end position="19"/>
    </location>
</feature>
<keyword evidence="4" id="KW-0732">Signal</keyword>
<dbReference type="PROSITE" id="PS00139">
    <property type="entry name" value="THIOL_PROTEASE_CYS"/>
    <property type="match status" value="1"/>
</dbReference>
<dbReference type="Pfam" id="PF00112">
    <property type="entry name" value="Peptidase_C1"/>
    <property type="match status" value="1"/>
</dbReference>
<evidence type="ECO:0000259" key="5">
    <source>
        <dbReference type="SMART" id="SM00645"/>
    </source>
</evidence>
<keyword evidence="2" id="KW-0865">Zymogen</keyword>
<keyword evidence="3" id="KW-1015">Disulfide bond</keyword>
<name>A0A7S0XNR4_9STRA</name>
<sequence>MIILRNLLILSAAVSAAAASSSAPQAHELDESYTFDEYLSHHGKDYSGDPDEYNRRQQIFEKNLKKILVHNEGKMDESGELLNGGYVMGVNRFTDVDLEELPMGYNKNLHPDWSSQLMMHGEDDVLAVERRRLGGLESYQQSPDFEMEEVSALPQEVDWAKAGNMNPHIPQQSSCGSCWTFAATACVEAALSIATGEAPMSLSEQNLLECTPDPLQCGGTGGCEGATIELAYNFVADQTKNKKGGMFNLSDVGYQAMDETCDGLTKGKAPVVGIDGWVKLPKNDYKAVMNAVAKNGPVGLALAAGNWALYEKGVFEHTDTEVNHAVVLVGYGVDKKTKEKYWKIRNSWGLNFGEQGYIRVKRSDDDDTNCGMDNKPLVGVACALDDNGKKLDVKPVKVCGTSAVLFDASYPVGPTHLN</sequence>
<dbReference type="InterPro" id="IPR013201">
    <property type="entry name" value="Prot_inhib_I29"/>
</dbReference>
<dbReference type="GO" id="GO:0008234">
    <property type="term" value="F:cysteine-type peptidase activity"/>
    <property type="evidence" value="ECO:0007669"/>
    <property type="project" value="InterPro"/>
</dbReference>
<dbReference type="InterPro" id="IPR025660">
    <property type="entry name" value="Pept_his_AS"/>
</dbReference>
<dbReference type="Gene3D" id="3.90.70.10">
    <property type="entry name" value="Cysteine proteinases"/>
    <property type="match status" value="1"/>
</dbReference>
<evidence type="ECO:0000256" key="2">
    <source>
        <dbReference type="ARBA" id="ARBA00023145"/>
    </source>
</evidence>
<dbReference type="AlphaFoldDB" id="A0A7S0XNR4"/>
<comment type="similarity">
    <text evidence="1">Belongs to the peptidase C1 family.</text>
</comment>
<dbReference type="InterPro" id="IPR013128">
    <property type="entry name" value="Peptidase_C1A"/>
</dbReference>
<accession>A0A7S0XNR4</accession>
<dbReference type="InterPro" id="IPR000668">
    <property type="entry name" value="Peptidase_C1A_C"/>
</dbReference>
<evidence type="ECO:0000313" key="7">
    <source>
        <dbReference type="EMBL" id="CAD8732919.1"/>
    </source>
</evidence>
<dbReference type="SMART" id="SM00645">
    <property type="entry name" value="Pept_C1"/>
    <property type="match status" value="1"/>
</dbReference>
<dbReference type="Pfam" id="PF08246">
    <property type="entry name" value="Inhibitor_I29"/>
    <property type="match status" value="1"/>
</dbReference>
<evidence type="ECO:0008006" key="8">
    <source>
        <dbReference type="Google" id="ProtNLM"/>
    </source>
</evidence>
<gene>
    <name evidence="7" type="ORF">SMAR0319_LOCUS68</name>
</gene>
<dbReference type="InterPro" id="IPR039417">
    <property type="entry name" value="Peptidase_C1A_papain-like"/>
</dbReference>
<dbReference type="PANTHER" id="PTHR12411">
    <property type="entry name" value="CYSTEINE PROTEASE FAMILY C1-RELATED"/>
    <property type="match status" value="1"/>
</dbReference>
<reference evidence="7" key="1">
    <citation type="submission" date="2021-01" db="EMBL/GenBank/DDBJ databases">
        <authorList>
            <person name="Corre E."/>
            <person name="Pelletier E."/>
            <person name="Niang G."/>
            <person name="Scheremetjew M."/>
            <person name="Finn R."/>
            <person name="Kale V."/>
            <person name="Holt S."/>
            <person name="Cochrane G."/>
            <person name="Meng A."/>
            <person name="Brown T."/>
            <person name="Cohen L."/>
        </authorList>
    </citation>
    <scope>NUCLEOTIDE SEQUENCE</scope>
    <source>
        <strain evidence="7">SM1012Hels-07</strain>
    </source>
</reference>
<dbReference type="PROSITE" id="PS00639">
    <property type="entry name" value="THIOL_PROTEASE_HIS"/>
    <property type="match status" value="1"/>
</dbReference>
<dbReference type="CDD" id="cd02248">
    <property type="entry name" value="Peptidase_C1A"/>
    <property type="match status" value="1"/>
</dbReference>
<dbReference type="InterPro" id="IPR038765">
    <property type="entry name" value="Papain-like_cys_pep_sf"/>
</dbReference>
<evidence type="ECO:0000259" key="6">
    <source>
        <dbReference type="SMART" id="SM00848"/>
    </source>
</evidence>
<evidence type="ECO:0000256" key="1">
    <source>
        <dbReference type="ARBA" id="ARBA00008455"/>
    </source>
</evidence>
<evidence type="ECO:0000256" key="3">
    <source>
        <dbReference type="ARBA" id="ARBA00023157"/>
    </source>
</evidence>
<dbReference type="InterPro" id="IPR000169">
    <property type="entry name" value="Pept_cys_AS"/>
</dbReference>